<feature type="compositionally biased region" description="Basic and acidic residues" evidence="1">
    <location>
        <begin position="1"/>
        <end position="24"/>
    </location>
</feature>
<feature type="domain" description="DUF7351" evidence="3">
    <location>
        <begin position="129"/>
        <end position="303"/>
    </location>
</feature>
<name>A0ABD5P9D4_9EURY</name>
<dbReference type="Pfam" id="PF24042">
    <property type="entry name" value="DUF7351"/>
    <property type="match status" value="1"/>
</dbReference>
<dbReference type="RefSeq" id="WP_267622430.1">
    <property type="nucleotide sequence ID" value="NZ_JAODIW010000006.1"/>
</dbReference>
<evidence type="ECO:0000259" key="2">
    <source>
        <dbReference type="Pfam" id="PF24038"/>
    </source>
</evidence>
<dbReference type="EMBL" id="JBHSDS010000003">
    <property type="protein sequence ID" value="MFC4357267.1"/>
    <property type="molecule type" value="Genomic_DNA"/>
</dbReference>
<evidence type="ECO:0000313" key="5">
    <source>
        <dbReference type="Proteomes" id="UP001595921"/>
    </source>
</evidence>
<evidence type="ECO:0000313" key="4">
    <source>
        <dbReference type="EMBL" id="MFC4357267.1"/>
    </source>
</evidence>
<sequence length="309" mass="33494">MADPPDRSDRPDHATSADRADRSEGGSSDPSTDVFELVSDPTRLAVLRELVDAVYETPREPWVSYSDLRDRVGAPDKGNFNYHLGRLDGLVENGSDGYAVTPVGRAVVVAVAAGVFDEDWTWGPVDVPGECRFCGDSLRLRYTDGRLGLGCGDADHELLLPSSPSLVAGCSGEEALSRVGLVMAQEAELVREGVCPDCEGQVDGEIRRHETDPDAHGYHFAAECDRCGFLGGYTVGALVRRLPVTTAFLHERGADLGSTPFWTVDFCRPGHEVVVGERPLRLRIDVEREGETLSVTLNREGSVVEVDEP</sequence>
<evidence type="ECO:0000256" key="1">
    <source>
        <dbReference type="SAM" id="MobiDB-lite"/>
    </source>
</evidence>
<comment type="caution">
    <text evidence="4">The sequence shown here is derived from an EMBL/GenBank/DDBJ whole genome shotgun (WGS) entry which is preliminary data.</text>
</comment>
<reference evidence="4 5" key="1">
    <citation type="journal article" date="2019" name="Int. J. Syst. Evol. Microbiol.">
        <title>The Global Catalogue of Microorganisms (GCM) 10K type strain sequencing project: providing services to taxonomists for standard genome sequencing and annotation.</title>
        <authorList>
            <consortium name="The Broad Institute Genomics Platform"/>
            <consortium name="The Broad Institute Genome Sequencing Center for Infectious Disease"/>
            <person name="Wu L."/>
            <person name="Ma J."/>
        </authorList>
    </citation>
    <scope>NUCLEOTIDE SEQUENCE [LARGE SCALE GENOMIC DNA]</scope>
    <source>
        <strain evidence="4 5">CGMCC 1.12553</strain>
    </source>
</reference>
<gene>
    <name evidence="4" type="ORF">ACFO0N_04800</name>
</gene>
<evidence type="ECO:0000259" key="3">
    <source>
        <dbReference type="Pfam" id="PF24042"/>
    </source>
</evidence>
<dbReference type="InterPro" id="IPR055771">
    <property type="entry name" value="DUF7347"/>
</dbReference>
<dbReference type="InterPro" id="IPR055775">
    <property type="entry name" value="DUF7351"/>
</dbReference>
<protein>
    <submittedName>
        <fullName evidence="4">Winged helix-turn-helix domain-containing protein</fullName>
    </submittedName>
</protein>
<dbReference type="Pfam" id="PF24038">
    <property type="entry name" value="DUF7347"/>
    <property type="match status" value="1"/>
</dbReference>
<dbReference type="AlphaFoldDB" id="A0ABD5P9D4"/>
<feature type="domain" description="DUF7347" evidence="2">
    <location>
        <begin position="32"/>
        <end position="111"/>
    </location>
</feature>
<accession>A0ABD5P9D4</accession>
<dbReference type="Proteomes" id="UP001595921">
    <property type="component" value="Unassembled WGS sequence"/>
</dbReference>
<feature type="region of interest" description="Disordered" evidence="1">
    <location>
        <begin position="1"/>
        <end position="35"/>
    </location>
</feature>
<proteinExistence type="predicted"/>
<organism evidence="4 5">
    <name type="scientific">Halobium salinum</name>
    <dbReference type="NCBI Taxonomy" id="1364940"/>
    <lineage>
        <taxon>Archaea</taxon>
        <taxon>Methanobacteriati</taxon>
        <taxon>Methanobacteriota</taxon>
        <taxon>Stenosarchaea group</taxon>
        <taxon>Halobacteria</taxon>
        <taxon>Halobacteriales</taxon>
        <taxon>Haloferacaceae</taxon>
        <taxon>Halobium</taxon>
    </lineage>
</organism>
<keyword evidence="5" id="KW-1185">Reference proteome</keyword>